<gene>
    <name evidence="9" type="ORF">PAPOLLO_LOCUS5672</name>
</gene>
<dbReference type="GO" id="GO:0004518">
    <property type="term" value="F:nuclease activity"/>
    <property type="evidence" value="ECO:0007669"/>
    <property type="project" value="UniProtKB-KW"/>
</dbReference>
<evidence type="ECO:0000256" key="6">
    <source>
        <dbReference type="ARBA" id="ARBA00022801"/>
    </source>
</evidence>
<keyword evidence="7" id="KW-0539">Nucleus</keyword>
<dbReference type="GO" id="GO:0046872">
    <property type="term" value="F:metal ion binding"/>
    <property type="evidence" value="ECO:0007669"/>
    <property type="project" value="UniProtKB-KW"/>
</dbReference>
<evidence type="ECO:0000256" key="3">
    <source>
        <dbReference type="ARBA" id="ARBA00006958"/>
    </source>
</evidence>
<reference evidence="9" key="1">
    <citation type="submission" date="2021-04" db="EMBL/GenBank/DDBJ databases">
        <authorList>
            <person name="Tunstrom K."/>
        </authorList>
    </citation>
    <scope>NUCLEOTIDE SEQUENCE</scope>
</reference>
<evidence type="ECO:0000313" key="9">
    <source>
        <dbReference type="EMBL" id="CAG4957243.1"/>
    </source>
</evidence>
<dbReference type="Proteomes" id="UP000691718">
    <property type="component" value="Unassembled WGS sequence"/>
</dbReference>
<keyword evidence="5" id="KW-0479">Metal-binding</keyword>
<evidence type="ECO:0000256" key="7">
    <source>
        <dbReference type="ARBA" id="ARBA00023242"/>
    </source>
</evidence>
<accession>A0A8S3WG47</accession>
<keyword evidence="6" id="KW-0378">Hydrolase</keyword>
<comment type="subcellular location">
    <subcellularLocation>
        <location evidence="2">Nucleus</location>
    </subcellularLocation>
</comment>
<evidence type="ECO:0000256" key="2">
    <source>
        <dbReference type="ARBA" id="ARBA00004123"/>
    </source>
</evidence>
<dbReference type="InterPro" id="IPR045249">
    <property type="entry name" value="HARBI1-like"/>
</dbReference>
<evidence type="ECO:0000256" key="5">
    <source>
        <dbReference type="ARBA" id="ARBA00022723"/>
    </source>
</evidence>
<keyword evidence="10" id="KW-1185">Reference proteome</keyword>
<dbReference type="GO" id="GO:0016787">
    <property type="term" value="F:hydrolase activity"/>
    <property type="evidence" value="ECO:0007669"/>
    <property type="project" value="UniProtKB-KW"/>
</dbReference>
<evidence type="ECO:0000259" key="8">
    <source>
        <dbReference type="Pfam" id="PF13359"/>
    </source>
</evidence>
<sequence length="124" mass="14540">MLITLVQERPVLWDKSLEEYKYKNLTLNAWEEICGILNKDFENLVETNKKVYDDSGHPVEPWLLTPILNAEENTPQSRYTNTHIRSRDSIERCFGVLKSRFRCLLRKMEYETTKVGCILNACAV</sequence>
<name>A0A8S3WG47_PARAO</name>
<proteinExistence type="inferred from homology"/>
<dbReference type="PANTHER" id="PTHR22930:SF85">
    <property type="entry name" value="GH03217P-RELATED"/>
    <property type="match status" value="1"/>
</dbReference>
<dbReference type="GO" id="GO:0005634">
    <property type="term" value="C:nucleus"/>
    <property type="evidence" value="ECO:0007669"/>
    <property type="project" value="UniProtKB-SubCell"/>
</dbReference>
<evidence type="ECO:0000256" key="1">
    <source>
        <dbReference type="ARBA" id="ARBA00001968"/>
    </source>
</evidence>
<dbReference type="Pfam" id="PF13359">
    <property type="entry name" value="DDE_Tnp_4"/>
    <property type="match status" value="1"/>
</dbReference>
<dbReference type="PANTHER" id="PTHR22930">
    <property type="match status" value="1"/>
</dbReference>
<protein>
    <submittedName>
        <fullName evidence="9">(apollo) hypothetical protein</fullName>
    </submittedName>
</protein>
<dbReference type="OrthoDB" id="6509413at2759"/>
<dbReference type="EMBL" id="CAJQZP010000341">
    <property type="protein sequence ID" value="CAG4957243.1"/>
    <property type="molecule type" value="Genomic_DNA"/>
</dbReference>
<dbReference type="AlphaFoldDB" id="A0A8S3WG47"/>
<organism evidence="9 10">
    <name type="scientific">Parnassius apollo</name>
    <name type="common">Apollo butterfly</name>
    <name type="synonym">Papilio apollo</name>
    <dbReference type="NCBI Taxonomy" id="110799"/>
    <lineage>
        <taxon>Eukaryota</taxon>
        <taxon>Metazoa</taxon>
        <taxon>Ecdysozoa</taxon>
        <taxon>Arthropoda</taxon>
        <taxon>Hexapoda</taxon>
        <taxon>Insecta</taxon>
        <taxon>Pterygota</taxon>
        <taxon>Neoptera</taxon>
        <taxon>Endopterygota</taxon>
        <taxon>Lepidoptera</taxon>
        <taxon>Glossata</taxon>
        <taxon>Ditrysia</taxon>
        <taxon>Papilionoidea</taxon>
        <taxon>Papilionidae</taxon>
        <taxon>Parnassiinae</taxon>
        <taxon>Parnassini</taxon>
        <taxon>Parnassius</taxon>
        <taxon>Parnassius</taxon>
    </lineage>
</organism>
<dbReference type="InterPro" id="IPR027806">
    <property type="entry name" value="HARBI1_dom"/>
</dbReference>
<comment type="caution">
    <text evidence="9">The sequence shown here is derived from an EMBL/GenBank/DDBJ whole genome shotgun (WGS) entry which is preliminary data.</text>
</comment>
<keyword evidence="4" id="KW-0540">Nuclease</keyword>
<feature type="domain" description="DDE Tnp4" evidence="8">
    <location>
        <begin position="42"/>
        <end position="124"/>
    </location>
</feature>
<evidence type="ECO:0000313" key="10">
    <source>
        <dbReference type="Proteomes" id="UP000691718"/>
    </source>
</evidence>
<comment type="cofactor">
    <cofactor evidence="1">
        <name>a divalent metal cation</name>
        <dbReference type="ChEBI" id="CHEBI:60240"/>
    </cofactor>
</comment>
<comment type="similarity">
    <text evidence="3">Belongs to the HARBI1 family.</text>
</comment>
<evidence type="ECO:0000256" key="4">
    <source>
        <dbReference type="ARBA" id="ARBA00022722"/>
    </source>
</evidence>